<evidence type="ECO:0000256" key="2">
    <source>
        <dbReference type="ARBA" id="ARBA00022617"/>
    </source>
</evidence>
<proteinExistence type="predicted"/>
<accession>A0A382SQN4</accession>
<keyword evidence="5" id="KW-0408">Iron</keyword>
<dbReference type="SUPFAM" id="SSF48695">
    <property type="entry name" value="Multiheme cytochromes"/>
    <property type="match status" value="1"/>
</dbReference>
<dbReference type="Gene3D" id="1.10.3820.10">
    <property type="entry name" value="Di-heme elbow motif domain"/>
    <property type="match status" value="1"/>
</dbReference>
<dbReference type="GO" id="GO:0046872">
    <property type="term" value="F:metal ion binding"/>
    <property type="evidence" value="ECO:0007669"/>
    <property type="project" value="UniProtKB-KW"/>
</dbReference>
<dbReference type="AlphaFoldDB" id="A0A382SQN4"/>
<evidence type="ECO:0000256" key="1">
    <source>
        <dbReference type="ARBA" id="ARBA00022448"/>
    </source>
</evidence>
<evidence type="ECO:0000256" key="5">
    <source>
        <dbReference type="ARBA" id="ARBA00023004"/>
    </source>
</evidence>
<dbReference type="InterPro" id="IPR038266">
    <property type="entry name" value="NapC/NirT_cytc_sf"/>
</dbReference>
<dbReference type="EMBL" id="UINC01130880">
    <property type="protein sequence ID" value="SVD12234.1"/>
    <property type="molecule type" value="Genomic_DNA"/>
</dbReference>
<sequence length="85" mass="9702">MQPQFDSWQKASHHGVASCVDCHLPQSFVAKYMAKPENGYYHSKGFTFQDFHEPIVINSKNSQILQRNCLGCHEPMTSDMLVSNQ</sequence>
<protein>
    <submittedName>
        <fullName evidence="6">Uncharacterized protein</fullName>
    </submittedName>
</protein>
<evidence type="ECO:0000256" key="3">
    <source>
        <dbReference type="ARBA" id="ARBA00022723"/>
    </source>
</evidence>
<keyword evidence="4" id="KW-0249">Electron transport</keyword>
<keyword evidence="3" id="KW-0479">Metal-binding</keyword>
<reference evidence="6" key="1">
    <citation type="submission" date="2018-05" db="EMBL/GenBank/DDBJ databases">
        <authorList>
            <person name="Lanie J.A."/>
            <person name="Ng W.-L."/>
            <person name="Kazmierczak K.M."/>
            <person name="Andrzejewski T.M."/>
            <person name="Davidsen T.M."/>
            <person name="Wayne K.J."/>
            <person name="Tettelin H."/>
            <person name="Glass J.I."/>
            <person name="Rusch D."/>
            <person name="Podicherti R."/>
            <person name="Tsui H.-C.T."/>
            <person name="Winkler M.E."/>
        </authorList>
    </citation>
    <scope>NUCLEOTIDE SEQUENCE</scope>
</reference>
<evidence type="ECO:0000256" key="4">
    <source>
        <dbReference type="ARBA" id="ARBA00022982"/>
    </source>
</evidence>
<feature type="non-terminal residue" evidence="6">
    <location>
        <position position="85"/>
    </location>
</feature>
<keyword evidence="2" id="KW-0349">Heme</keyword>
<gene>
    <name evidence="6" type="ORF">METZ01_LOCUS365088</name>
</gene>
<organism evidence="6">
    <name type="scientific">marine metagenome</name>
    <dbReference type="NCBI Taxonomy" id="408172"/>
    <lineage>
        <taxon>unclassified sequences</taxon>
        <taxon>metagenomes</taxon>
        <taxon>ecological metagenomes</taxon>
    </lineage>
</organism>
<name>A0A382SQN4_9ZZZZ</name>
<evidence type="ECO:0000313" key="6">
    <source>
        <dbReference type="EMBL" id="SVD12234.1"/>
    </source>
</evidence>
<dbReference type="InterPro" id="IPR036280">
    <property type="entry name" value="Multihaem_cyt_sf"/>
</dbReference>
<keyword evidence="1" id="KW-0813">Transport</keyword>